<protein>
    <submittedName>
        <fullName evidence="1">Uncharacterized protein</fullName>
    </submittedName>
</protein>
<gene>
    <name evidence="1" type="ORF">J2Z44_001693</name>
</gene>
<name>A0ABS4K298_9CLOT</name>
<evidence type="ECO:0000313" key="2">
    <source>
        <dbReference type="Proteomes" id="UP001519308"/>
    </source>
</evidence>
<accession>A0ABS4K298</accession>
<sequence length="204" mass="24275">MINETEKTNALQDLIKNHILPYVEQGITRIDERYKNDKEYIEGELIASFQQLCKRAITLQSHGKKGNIKYIYISFLRTSIMDNTCTYRLDAYDEKWFLDKEECYSLWTPDFIYASLFSHMEKLEEKIKHYGRAITLMDIEKIKFFEAEKYHILTLEFVREILPRLLESSVFKDMEKAEDLCIIMGEYMDKGEVLYIGNQSKELT</sequence>
<dbReference type="EMBL" id="JAGGLL010000011">
    <property type="protein sequence ID" value="MBP2021897.1"/>
    <property type="molecule type" value="Genomic_DNA"/>
</dbReference>
<evidence type="ECO:0000313" key="1">
    <source>
        <dbReference type="EMBL" id="MBP2021897.1"/>
    </source>
</evidence>
<dbReference type="RefSeq" id="WP_021281729.1">
    <property type="nucleotide sequence ID" value="NZ_JAGGLL010000011.1"/>
</dbReference>
<reference evidence="1 2" key="1">
    <citation type="submission" date="2021-03" db="EMBL/GenBank/DDBJ databases">
        <title>Genomic Encyclopedia of Type Strains, Phase IV (KMG-IV): sequencing the most valuable type-strain genomes for metagenomic binning, comparative biology and taxonomic classification.</title>
        <authorList>
            <person name="Goeker M."/>
        </authorList>
    </citation>
    <scope>NUCLEOTIDE SEQUENCE [LARGE SCALE GENOMIC DNA]</scope>
    <source>
        <strain evidence="1 2">DSM 28650</strain>
    </source>
</reference>
<comment type="caution">
    <text evidence="1">The sequence shown here is derived from an EMBL/GenBank/DDBJ whole genome shotgun (WGS) entry which is preliminary data.</text>
</comment>
<dbReference type="Proteomes" id="UP001519308">
    <property type="component" value="Unassembled WGS sequence"/>
</dbReference>
<organism evidence="1 2">
    <name type="scientific">Clostridium punense</name>
    <dbReference type="NCBI Taxonomy" id="1054297"/>
    <lineage>
        <taxon>Bacteria</taxon>
        <taxon>Bacillati</taxon>
        <taxon>Bacillota</taxon>
        <taxon>Clostridia</taxon>
        <taxon>Eubacteriales</taxon>
        <taxon>Clostridiaceae</taxon>
        <taxon>Clostridium</taxon>
    </lineage>
</organism>
<keyword evidence="2" id="KW-1185">Reference proteome</keyword>
<proteinExistence type="predicted"/>